<accession>A0A2V5L135</accession>
<keyword evidence="2" id="KW-0732">Signal</keyword>
<dbReference type="PROSITE" id="PS51257">
    <property type="entry name" value="PROKAR_LIPOPROTEIN"/>
    <property type="match status" value="1"/>
</dbReference>
<dbReference type="EMBL" id="QJVJ01000002">
    <property type="protein sequence ID" value="PYI56386.1"/>
    <property type="molecule type" value="Genomic_DNA"/>
</dbReference>
<reference evidence="3 4" key="1">
    <citation type="submission" date="2018-05" db="EMBL/GenBank/DDBJ databases">
        <title>Paenibacillus flagellatus sp. nov., isolated from selenium mineral soil.</title>
        <authorList>
            <person name="Dai X."/>
        </authorList>
    </citation>
    <scope>NUCLEOTIDE SEQUENCE [LARGE SCALE GENOMIC DNA]</scope>
    <source>
        <strain evidence="3 4">DXL2</strain>
    </source>
</reference>
<dbReference type="OrthoDB" id="9787283at2"/>
<keyword evidence="4" id="KW-1185">Reference proteome</keyword>
<dbReference type="Proteomes" id="UP000247476">
    <property type="component" value="Unassembled WGS sequence"/>
</dbReference>
<dbReference type="AlphaFoldDB" id="A0A2V5L135"/>
<evidence type="ECO:0000313" key="3">
    <source>
        <dbReference type="EMBL" id="PYI56386.1"/>
    </source>
</evidence>
<dbReference type="InterPro" id="IPR006059">
    <property type="entry name" value="SBP"/>
</dbReference>
<feature type="chain" id="PRO_5039343089" evidence="2">
    <location>
        <begin position="22"/>
        <end position="528"/>
    </location>
</feature>
<dbReference type="SUPFAM" id="SSF53850">
    <property type="entry name" value="Periplasmic binding protein-like II"/>
    <property type="match status" value="1"/>
</dbReference>
<gene>
    <name evidence="3" type="ORF">DLM86_05245</name>
</gene>
<dbReference type="InterPro" id="IPR050490">
    <property type="entry name" value="Bact_solute-bd_prot1"/>
</dbReference>
<dbReference type="Gene3D" id="3.40.190.10">
    <property type="entry name" value="Periplasmic binding protein-like II"/>
    <property type="match status" value="2"/>
</dbReference>
<dbReference type="RefSeq" id="WP_110838913.1">
    <property type="nucleotide sequence ID" value="NZ_QJVJ01000002.1"/>
</dbReference>
<dbReference type="PANTHER" id="PTHR43649">
    <property type="entry name" value="ARABINOSE-BINDING PROTEIN-RELATED"/>
    <property type="match status" value="1"/>
</dbReference>
<comment type="caution">
    <text evidence="3">The sequence shown here is derived from an EMBL/GenBank/DDBJ whole genome shotgun (WGS) entry which is preliminary data.</text>
</comment>
<feature type="region of interest" description="Disordered" evidence="1">
    <location>
        <begin position="24"/>
        <end position="44"/>
    </location>
</feature>
<protein>
    <submittedName>
        <fullName evidence="3">ABC transporter substrate-binding protein</fullName>
    </submittedName>
</protein>
<evidence type="ECO:0000256" key="1">
    <source>
        <dbReference type="SAM" id="MobiDB-lite"/>
    </source>
</evidence>
<proteinExistence type="predicted"/>
<dbReference type="Pfam" id="PF13416">
    <property type="entry name" value="SBP_bac_8"/>
    <property type="match status" value="1"/>
</dbReference>
<evidence type="ECO:0000256" key="2">
    <source>
        <dbReference type="SAM" id="SignalP"/>
    </source>
</evidence>
<feature type="signal peptide" evidence="2">
    <location>
        <begin position="1"/>
        <end position="21"/>
    </location>
</feature>
<organism evidence="3 4">
    <name type="scientific">Paenibacillus flagellatus</name>
    <dbReference type="NCBI Taxonomy" id="2211139"/>
    <lineage>
        <taxon>Bacteria</taxon>
        <taxon>Bacillati</taxon>
        <taxon>Bacillota</taxon>
        <taxon>Bacilli</taxon>
        <taxon>Bacillales</taxon>
        <taxon>Paenibacillaceae</taxon>
        <taxon>Paenibacillus</taxon>
    </lineage>
</organism>
<dbReference type="PANTHER" id="PTHR43649:SF12">
    <property type="entry name" value="DIACETYLCHITOBIOSE BINDING PROTEIN DASA"/>
    <property type="match status" value="1"/>
</dbReference>
<evidence type="ECO:0000313" key="4">
    <source>
        <dbReference type="Proteomes" id="UP000247476"/>
    </source>
</evidence>
<name>A0A2V5L135_9BACL</name>
<sequence length="528" mass="59309">MKTKTALIAIVAVAALGGTVACSTGGKDESGSGPAGGAQAQPDDKSKTYAITYLDGTYASPVPPSDSPGIQMINDKFNVDFKTEFVPYSEYGQKLPVKMASGDIPDVIGMETADSNYYKWAKQGAFLPLDSYIDRYPTLKMVPQFVWDAMKVDGKVYGIPRYFPMKYGKQPMIRKDWLDKLGLKVPTNFEELKQVAIAFAKNDPDGNGKDDTYGIMLAKGIQYDFDFGVYWNPAAWYHTNRDGQTIPGLIADASKERIQMLADLYKAGAIPKDWAVAKISDVKKAFYAGKFGIFYEQPYDKWPTDFRTLQSIDPKAELVPIPPFKAPDGTQGFNGLTGYYQIFTLNAKLKDDPGKVTRFLEMNDYFRKFIPVDQRTAQNPDYDWQNGKEGVGYKIVNGNQENTDFGQGLQPRFYLESRYWAPNDEANEVSKVAVDPLQKSLFSAMETMLKNYKVYINPINRIKSEKFMEKWGELEQLVRDEQTKMIVGQSSVADWDGMVRTFLAKGGKEVIDEVNKAFKDAGIKGEWQ</sequence>